<evidence type="ECO:0000256" key="3">
    <source>
        <dbReference type="ARBA" id="ARBA00022722"/>
    </source>
</evidence>
<sequence>MEERRAKGLCYNCDESYSIGHRCKRLFWIKVPDIEDEQYDEVDDLEIFLHAIGGTCNSSTMQLTAKVSGKTVLVLVDSGSTHNFLREGLVPRLGLKIQKKSGLQVCAANGERVPSIGICKSVQFVVANDNFQADFYTIPLEGFDMILGLNVNKKKILWQGQHPEEVPRLSLIQGQDLTSIVLDKLLVEFAHLFQEPSGLPSNRKCNHRITLKPGTGPIRELNACTVKDKYPIPVVDELLDELHGAKYFTKLDLQSGYFQIRMATTDVEKTAFRTHHGHFEFLVMTFELTNAPYTFQSLMNDIFCPYLCKFVLVFFDDIFIYSKTWTEHMHHVRLVFELLRDNMFLKKSKCFFGESQVTYLGHVIHGEGVEKIHQELWISGCTTSLLKKNAFNWTTKADVAFTQLKTSLSAAPVLQLPNFEEEFVVECDASGRGFGAVLQQKGHPIAFFSCKIADRHLKLAAYERELIGLAKAVTHWRPYLWGRHFLICTDHFSLKYLLDQRLTTSPQQHWISKLMGFDFRVEYKAGKLNRAADALFRKDEDLPHHMTVSFPRVEMLKAIRQEIEASPELSQLQQRILQGKLGSEWVAQDGLIFFKGRLYLLPTSPIIHTIISSINAMAHEGGLKTLHRLRQDFFWKGMKLATSEFVQHCLVCQRHKWKNLQPAGLLQPLPIPQHIWADISIDFVEGLPKVKGKSVLMVVVDRLSKYAHFLPLSHLFTAISVATVFFAEAFRLHGLPESIISDRDKIFLSLFWKELFHQSGFKLAFSSAYHPQSDGQMEVVNRTIEMYLRCLSNDRPRQDPPRLLSYSAGSTRIEAVDKALQDRDALLQNAQNRLLQAKQRMKNTYDLGHRELNFKVGEWVWLQLQQYRQLTITKQKHHKLLPKYFEYKGPQPDAVGDLPLVYDGKALPTPQAIINTRLNRCRRQLLVQWAGCPQENAHWEPIDSFRVAYPEFELEDKLNSERGSNDIDVFIGKQYQRRNRN</sequence>
<reference evidence="13 14" key="1">
    <citation type="journal article" date="2021" name="bioRxiv">
        <title>The Gossypium anomalum genome as a resource for cotton improvement and evolutionary analysis of hybrid incompatibility.</title>
        <authorList>
            <person name="Grover C.E."/>
            <person name="Yuan D."/>
            <person name="Arick M.A."/>
            <person name="Miller E.R."/>
            <person name="Hu G."/>
            <person name="Peterson D.G."/>
            <person name="Wendel J.F."/>
            <person name="Udall J.A."/>
        </authorList>
    </citation>
    <scope>NUCLEOTIDE SEQUENCE [LARGE SCALE GENOMIC DNA]</scope>
    <source>
        <strain evidence="13">JFW-Udall</strain>
        <tissue evidence="13">Leaf</tissue>
    </source>
</reference>
<dbReference type="PANTHER" id="PTHR37984:SF5">
    <property type="entry name" value="PROTEIN NYNRIN-LIKE"/>
    <property type="match status" value="1"/>
</dbReference>
<dbReference type="InterPro" id="IPR016197">
    <property type="entry name" value="Chromo-like_dom_sf"/>
</dbReference>
<comment type="caution">
    <text evidence="13">The sequence shown here is derived from an EMBL/GenBank/DDBJ whole genome shotgun (WGS) entry which is preliminary data.</text>
</comment>
<dbReference type="CDD" id="cd09274">
    <property type="entry name" value="RNase_HI_RT_Ty3"/>
    <property type="match status" value="1"/>
</dbReference>
<dbReference type="Proteomes" id="UP000701853">
    <property type="component" value="Chromosome 7"/>
</dbReference>
<dbReference type="PANTHER" id="PTHR37984">
    <property type="entry name" value="PROTEIN CBG26694"/>
    <property type="match status" value="1"/>
</dbReference>
<evidence type="ECO:0000256" key="8">
    <source>
        <dbReference type="ARBA" id="ARBA00022908"/>
    </source>
</evidence>
<dbReference type="InterPro" id="IPR050951">
    <property type="entry name" value="Retrovirus_Pol_polyprotein"/>
</dbReference>
<dbReference type="AlphaFoldDB" id="A0A8J5YH02"/>
<keyword evidence="2" id="KW-0548">Nucleotidyltransferase</keyword>
<keyword evidence="8" id="KW-0229">DNA integration</keyword>
<dbReference type="Gene3D" id="3.10.10.10">
    <property type="entry name" value="HIV Type 1 Reverse Transcriptase, subunit A, domain 1"/>
    <property type="match status" value="1"/>
</dbReference>
<evidence type="ECO:0000256" key="9">
    <source>
        <dbReference type="ARBA" id="ARBA00022918"/>
    </source>
</evidence>
<dbReference type="SUPFAM" id="SSF54160">
    <property type="entry name" value="Chromo domain-like"/>
    <property type="match status" value="1"/>
</dbReference>
<dbReference type="CDD" id="cd00303">
    <property type="entry name" value="retropepsin_like"/>
    <property type="match status" value="1"/>
</dbReference>
<dbReference type="Gene3D" id="2.40.70.10">
    <property type="entry name" value="Acid Proteases"/>
    <property type="match status" value="1"/>
</dbReference>
<keyword evidence="5" id="KW-0378">Hydrolase</keyword>
<gene>
    <name evidence="13" type="ORF">CXB51_017334</name>
</gene>
<evidence type="ECO:0000256" key="1">
    <source>
        <dbReference type="ARBA" id="ARBA00022679"/>
    </source>
</evidence>
<evidence type="ECO:0000256" key="7">
    <source>
        <dbReference type="ARBA" id="ARBA00022884"/>
    </source>
</evidence>
<evidence type="ECO:0000256" key="4">
    <source>
        <dbReference type="ARBA" id="ARBA00022759"/>
    </source>
</evidence>
<dbReference type="Gene3D" id="3.30.70.270">
    <property type="match status" value="2"/>
</dbReference>
<dbReference type="GO" id="GO:0004190">
    <property type="term" value="F:aspartic-type endopeptidase activity"/>
    <property type="evidence" value="ECO:0007669"/>
    <property type="project" value="InterPro"/>
</dbReference>
<keyword evidence="1" id="KW-0808">Transferase</keyword>
<dbReference type="CDD" id="cd01647">
    <property type="entry name" value="RT_LTR"/>
    <property type="match status" value="1"/>
</dbReference>
<dbReference type="InterPro" id="IPR041588">
    <property type="entry name" value="Integrase_H2C2"/>
</dbReference>
<dbReference type="InterPro" id="IPR036397">
    <property type="entry name" value="RNaseH_sf"/>
</dbReference>
<dbReference type="InterPro" id="IPR021109">
    <property type="entry name" value="Peptidase_aspartic_dom_sf"/>
</dbReference>
<dbReference type="SUPFAM" id="SSF56672">
    <property type="entry name" value="DNA/RNA polymerases"/>
    <property type="match status" value="1"/>
</dbReference>
<name>A0A8J5YH02_9ROSI</name>
<organism evidence="13 14">
    <name type="scientific">Gossypium anomalum</name>
    <dbReference type="NCBI Taxonomy" id="47600"/>
    <lineage>
        <taxon>Eukaryota</taxon>
        <taxon>Viridiplantae</taxon>
        <taxon>Streptophyta</taxon>
        <taxon>Embryophyta</taxon>
        <taxon>Tracheophyta</taxon>
        <taxon>Spermatophyta</taxon>
        <taxon>Magnoliopsida</taxon>
        <taxon>eudicotyledons</taxon>
        <taxon>Gunneridae</taxon>
        <taxon>Pentapetalae</taxon>
        <taxon>rosids</taxon>
        <taxon>malvids</taxon>
        <taxon>Malvales</taxon>
        <taxon>Malvaceae</taxon>
        <taxon>Malvoideae</taxon>
        <taxon>Gossypium</taxon>
    </lineage>
</organism>
<dbReference type="Pfam" id="PF17921">
    <property type="entry name" value="Integrase_H2C2"/>
    <property type="match status" value="1"/>
</dbReference>
<dbReference type="OrthoDB" id="1002013at2759"/>
<protein>
    <recommendedName>
        <fullName evidence="12">Integrase catalytic domain-containing protein</fullName>
    </recommendedName>
</protein>
<dbReference type="InterPro" id="IPR001584">
    <property type="entry name" value="Integrase_cat-core"/>
</dbReference>
<evidence type="ECO:0000313" key="13">
    <source>
        <dbReference type="EMBL" id="KAG8489288.1"/>
    </source>
</evidence>
<dbReference type="Gene3D" id="1.10.340.70">
    <property type="match status" value="1"/>
</dbReference>
<dbReference type="InterPro" id="IPR043502">
    <property type="entry name" value="DNA/RNA_pol_sf"/>
</dbReference>
<evidence type="ECO:0000313" key="14">
    <source>
        <dbReference type="Proteomes" id="UP000701853"/>
    </source>
</evidence>
<dbReference type="InterPro" id="IPR012337">
    <property type="entry name" value="RNaseH-like_sf"/>
</dbReference>
<evidence type="ECO:0000259" key="12">
    <source>
        <dbReference type="PROSITE" id="PS50994"/>
    </source>
</evidence>
<dbReference type="PROSITE" id="PS00141">
    <property type="entry name" value="ASP_PROTEASE"/>
    <property type="match status" value="1"/>
</dbReference>
<dbReference type="GO" id="GO:0003964">
    <property type="term" value="F:RNA-directed DNA polymerase activity"/>
    <property type="evidence" value="ECO:0007669"/>
    <property type="project" value="UniProtKB-KW"/>
</dbReference>
<dbReference type="Pfam" id="PF00078">
    <property type="entry name" value="RVT_1"/>
    <property type="match status" value="1"/>
</dbReference>
<evidence type="ECO:0000256" key="11">
    <source>
        <dbReference type="SAM" id="Coils"/>
    </source>
</evidence>
<dbReference type="GO" id="GO:0003723">
    <property type="term" value="F:RNA binding"/>
    <property type="evidence" value="ECO:0007669"/>
    <property type="project" value="UniProtKB-KW"/>
</dbReference>
<keyword evidence="6" id="KW-0460">Magnesium</keyword>
<feature type="domain" description="Integrase catalytic" evidence="12">
    <location>
        <begin position="666"/>
        <end position="844"/>
    </location>
</feature>
<feature type="coiled-coil region" evidence="11">
    <location>
        <begin position="820"/>
        <end position="847"/>
    </location>
</feature>
<dbReference type="InterPro" id="IPR041577">
    <property type="entry name" value="RT_RNaseH_2"/>
</dbReference>
<dbReference type="Pfam" id="PF17919">
    <property type="entry name" value="RT_RNaseH_2"/>
    <property type="match status" value="1"/>
</dbReference>
<keyword evidence="14" id="KW-1185">Reference proteome</keyword>
<dbReference type="GO" id="GO:0004519">
    <property type="term" value="F:endonuclease activity"/>
    <property type="evidence" value="ECO:0007669"/>
    <property type="project" value="UniProtKB-KW"/>
</dbReference>
<keyword evidence="10" id="KW-0511">Multifunctional enzyme</keyword>
<keyword evidence="4" id="KW-0255">Endonuclease</keyword>
<dbReference type="Gene3D" id="3.30.420.10">
    <property type="entry name" value="Ribonuclease H-like superfamily/Ribonuclease H"/>
    <property type="match status" value="1"/>
</dbReference>
<dbReference type="SUPFAM" id="SSF50630">
    <property type="entry name" value="Acid proteases"/>
    <property type="match status" value="1"/>
</dbReference>
<dbReference type="InterPro" id="IPR000477">
    <property type="entry name" value="RT_dom"/>
</dbReference>
<keyword evidence="11" id="KW-0175">Coiled coil</keyword>
<evidence type="ECO:0000256" key="5">
    <source>
        <dbReference type="ARBA" id="ARBA00022801"/>
    </source>
</evidence>
<dbReference type="GO" id="GO:0006508">
    <property type="term" value="P:proteolysis"/>
    <property type="evidence" value="ECO:0007669"/>
    <property type="project" value="InterPro"/>
</dbReference>
<keyword evidence="9" id="KW-0695">RNA-directed DNA polymerase</keyword>
<proteinExistence type="predicted"/>
<evidence type="ECO:0000256" key="2">
    <source>
        <dbReference type="ARBA" id="ARBA00022695"/>
    </source>
</evidence>
<dbReference type="InterPro" id="IPR043128">
    <property type="entry name" value="Rev_trsase/Diguanyl_cyclase"/>
</dbReference>
<keyword evidence="3" id="KW-0540">Nuclease</keyword>
<dbReference type="GO" id="GO:0015074">
    <property type="term" value="P:DNA integration"/>
    <property type="evidence" value="ECO:0007669"/>
    <property type="project" value="UniProtKB-KW"/>
</dbReference>
<dbReference type="Pfam" id="PF08284">
    <property type="entry name" value="RVP_2"/>
    <property type="match status" value="1"/>
</dbReference>
<dbReference type="PROSITE" id="PS50994">
    <property type="entry name" value="INTEGRASE"/>
    <property type="match status" value="1"/>
</dbReference>
<dbReference type="EMBL" id="JAHUZN010000007">
    <property type="protein sequence ID" value="KAG8489288.1"/>
    <property type="molecule type" value="Genomic_DNA"/>
</dbReference>
<dbReference type="SUPFAM" id="SSF53098">
    <property type="entry name" value="Ribonuclease H-like"/>
    <property type="match status" value="1"/>
</dbReference>
<dbReference type="InterPro" id="IPR001969">
    <property type="entry name" value="Aspartic_peptidase_AS"/>
</dbReference>
<keyword evidence="7" id="KW-0694">RNA-binding</keyword>
<evidence type="ECO:0000256" key="6">
    <source>
        <dbReference type="ARBA" id="ARBA00022842"/>
    </source>
</evidence>
<accession>A0A8J5YH02</accession>
<evidence type="ECO:0000256" key="10">
    <source>
        <dbReference type="ARBA" id="ARBA00023268"/>
    </source>
</evidence>